<accession>A0A371D4B7</accession>
<sequence length="347" mass="37285">MLAVAPAQHPFSSKTNLLTTRSLKVHFKLPVIKKAAPTVSVTNTTAACVPTALQPVTDSSSSCVPFPSSPTPCPSRKRAISEDGYVLRDGSEEGEDQPMDVDEPSETQGSTAALHHRISHNDVFRRRSKSCAHRDSQHPRRSHHGPDKPVLPPHAPDQPARKRPAVRRESMSAGNPLPKTVRKAKRVVADAQFLASLHSSIALQVRTRLDAGVASEGDECATQDALLVERIWHALIDLGYKPVPLDEPSPLSDASTQPTTATSLDPVREAADRAARRTKAVSCGPFTFGPQDLPPASSGPVPVQQLVASLILRHRDRTAARPRSASKTRAGGKHPMSRSPLSQSATP</sequence>
<feature type="compositionally biased region" description="Basic and acidic residues" evidence="1">
    <location>
        <begin position="79"/>
        <end position="91"/>
    </location>
</feature>
<protein>
    <submittedName>
        <fullName evidence="2">Uncharacterized protein</fullName>
    </submittedName>
</protein>
<gene>
    <name evidence="2" type="ORF">OH76DRAFT_774664</name>
</gene>
<dbReference type="AlphaFoldDB" id="A0A371D4B7"/>
<feature type="region of interest" description="Disordered" evidence="1">
    <location>
        <begin position="247"/>
        <end position="276"/>
    </location>
</feature>
<evidence type="ECO:0000313" key="3">
    <source>
        <dbReference type="Proteomes" id="UP000256964"/>
    </source>
</evidence>
<keyword evidence="3" id="KW-1185">Reference proteome</keyword>
<feature type="region of interest" description="Disordered" evidence="1">
    <location>
        <begin position="55"/>
        <end position="179"/>
    </location>
</feature>
<evidence type="ECO:0000256" key="1">
    <source>
        <dbReference type="SAM" id="MobiDB-lite"/>
    </source>
</evidence>
<evidence type="ECO:0000313" key="2">
    <source>
        <dbReference type="EMBL" id="RDX47332.1"/>
    </source>
</evidence>
<proteinExistence type="predicted"/>
<dbReference type="Proteomes" id="UP000256964">
    <property type="component" value="Unassembled WGS sequence"/>
</dbReference>
<reference evidence="2 3" key="1">
    <citation type="journal article" date="2018" name="Biotechnol. Biofuels">
        <title>Integrative visual omics of the white-rot fungus Polyporus brumalis exposes the biotechnological potential of its oxidative enzymes for delignifying raw plant biomass.</title>
        <authorList>
            <person name="Miyauchi S."/>
            <person name="Rancon A."/>
            <person name="Drula E."/>
            <person name="Hage H."/>
            <person name="Chaduli D."/>
            <person name="Favel A."/>
            <person name="Grisel S."/>
            <person name="Henrissat B."/>
            <person name="Herpoel-Gimbert I."/>
            <person name="Ruiz-Duenas F.J."/>
            <person name="Chevret D."/>
            <person name="Hainaut M."/>
            <person name="Lin J."/>
            <person name="Wang M."/>
            <person name="Pangilinan J."/>
            <person name="Lipzen A."/>
            <person name="Lesage-Meessen L."/>
            <person name="Navarro D."/>
            <person name="Riley R."/>
            <person name="Grigoriev I.V."/>
            <person name="Zhou S."/>
            <person name="Raouche S."/>
            <person name="Rosso M.N."/>
        </authorList>
    </citation>
    <scope>NUCLEOTIDE SEQUENCE [LARGE SCALE GENOMIC DNA]</scope>
    <source>
        <strain evidence="2 3">BRFM 1820</strain>
    </source>
</reference>
<feature type="region of interest" description="Disordered" evidence="1">
    <location>
        <begin position="312"/>
        <end position="347"/>
    </location>
</feature>
<dbReference type="OrthoDB" id="3228154at2759"/>
<feature type="compositionally biased region" description="Polar residues" evidence="1">
    <location>
        <begin position="252"/>
        <end position="263"/>
    </location>
</feature>
<feature type="compositionally biased region" description="Acidic residues" evidence="1">
    <location>
        <begin position="92"/>
        <end position="105"/>
    </location>
</feature>
<dbReference type="EMBL" id="KZ857419">
    <property type="protein sequence ID" value="RDX47332.1"/>
    <property type="molecule type" value="Genomic_DNA"/>
</dbReference>
<organism evidence="2 3">
    <name type="scientific">Lentinus brumalis</name>
    <dbReference type="NCBI Taxonomy" id="2498619"/>
    <lineage>
        <taxon>Eukaryota</taxon>
        <taxon>Fungi</taxon>
        <taxon>Dikarya</taxon>
        <taxon>Basidiomycota</taxon>
        <taxon>Agaricomycotina</taxon>
        <taxon>Agaricomycetes</taxon>
        <taxon>Polyporales</taxon>
        <taxon>Polyporaceae</taxon>
        <taxon>Lentinus</taxon>
    </lineage>
</organism>
<feature type="compositionally biased region" description="Basic and acidic residues" evidence="1">
    <location>
        <begin position="266"/>
        <end position="275"/>
    </location>
</feature>
<feature type="compositionally biased region" description="Basic residues" evidence="1">
    <location>
        <begin position="324"/>
        <end position="336"/>
    </location>
</feature>
<name>A0A371D4B7_9APHY</name>